<dbReference type="InterPro" id="IPR000917">
    <property type="entry name" value="Sulfatase_N"/>
</dbReference>
<keyword evidence="6" id="KW-0325">Glycoprotein</keyword>
<dbReference type="Proteomes" id="UP001374579">
    <property type="component" value="Unassembled WGS sequence"/>
</dbReference>
<evidence type="ECO:0000256" key="2">
    <source>
        <dbReference type="ARBA" id="ARBA00008779"/>
    </source>
</evidence>
<feature type="signal peptide" evidence="7">
    <location>
        <begin position="1"/>
        <end position="31"/>
    </location>
</feature>
<proteinExistence type="inferred from homology"/>
<keyword evidence="7" id="KW-0732">Signal</keyword>
<dbReference type="Pfam" id="PF00884">
    <property type="entry name" value="Sulfatase"/>
    <property type="match status" value="1"/>
</dbReference>
<feature type="chain" id="PRO_5042906937" description="Sulfatase N-terminal domain-containing protein" evidence="7">
    <location>
        <begin position="32"/>
        <end position="495"/>
    </location>
</feature>
<evidence type="ECO:0000256" key="3">
    <source>
        <dbReference type="ARBA" id="ARBA00022723"/>
    </source>
</evidence>
<dbReference type="EMBL" id="JBAMIC010000008">
    <property type="protein sequence ID" value="KAK7103389.1"/>
    <property type="molecule type" value="Genomic_DNA"/>
</dbReference>
<dbReference type="PANTHER" id="PTHR10342">
    <property type="entry name" value="ARYLSULFATASE"/>
    <property type="match status" value="1"/>
</dbReference>
<keyword evidence="4" id="KW-0378">Hydrolase</keyword>
<gene>
    <name evidence="9" type="ORF">V1264_018294</name>
</gene>
<evidence type="ECO:0000256" key="7">
    <source>
        <dbReference type="SAM" id="SignalP"/>
    </source>
</evidence>
<evidence type="ECO:0000256" key="4">
    <source>
        <dbReference type="ARBA" id="ARBA00022801"/>
    </source>
</evidence>
<feature type="domain" description="Sulfatase N-terminal" evidence="8">
    <location>
        <begin position="37"/>
        <end position="346"/>
    </location>
</feature>
<keyword evidence="10" id="KW-1185">Reference proteome</keyword>
<evidence type="ECO:0000256" key="5">
    <source>
        <dbReference type="ARBA" id="ARBA00022837"/>
    </source>
</evidence>
<evidence type="ECO:0000313" key="9">
    <source>
        <dbReference type="EMBL" id="KAK7103389.1"/>
    </source>
</evidence>
<evidence type="ECO:0000259" key="8">
    <source>
        <dbReference type="Pfam" id="PF00884"/>
    </source>
</evidence>
<comment type="caution">
    <text evidence="9">The sequence shown here is derived from an EMBL/GenBank/DDBJ whole genome shotgun (WGS) entry which is preliminary data.</text>
</comment>
<dbReference type="Gene3D" id="3.40.720.10">
    <property type="entry name" value="Alkaline Phosphatase, subunit A"/>
    <property type="match status" value="1"/>
</dbReference>
<protein>
    <recommendedName>
        <fullName evidence="8">Sulfatase N-terminal domain-containing protein</fullName>
    </recommendedName>
</protein>
<evidence type="ECO:0000313" key="10">
    <source>
        <dbReference type="Proteomes" id="UP001374579"/>
    </source>
</evidence>
<sequence>MVPIMTRAAVYTLSLLLLLLCTLHSRDVVNAAHSSQPNIIFILADDLGWSDVGWRNPFMPTPTLDKMATEGMILNQSYVQQTCSPSRAALMSGRYPYHIGFQHETVSANHVFHLPNDQLIMPEALKKLGYATHMVGKWHLGFCNWRYTPTYRGFQSFYGYYNAAEDYYTHIQKHGYDFRDDDQVDKSAVGHYSTNLFTDRAIRIINDHNTSQPLFLYLAYQAVHEPLQVPQWYLDQHCSSIVDNDRKIKCGMVAALDEGVKNVTDTLKQRGLMDNTFIIFSSDNGGPVRAAASNYPLRGSKITIWEGGTRAAAFVYAPSLLQKTNSSYEELIHITDWYPTLVEAAGGGSSVANIDGVSQWKNLLSGGSGPRHEFLYNMDEVTNSSALRQGRFKLVQGYPGNPNGWFVTPELEKLVNATTDEIHNGRGHSPPYQLFNLNRDPEERNDILDSHQDVFQQMKARLDSYRPSLLPSKTTDRVHAADPSNFNGNWSPGWC</sequence>
<dbReference type="SUPFAM" id="SSF53649">
    <property type="entry name" value="Alkaline phosphatase-like"/>
    <property type="match status" value="1"/>
</dbReference>
<keyword evidence="5" id="KW-0106">Calcium</keyword>
<dbReference type="GO" id="GO:0046872">
    <property type="term" value="F:metal ion binding"/>
    <property type="evidence" value="ECO:0007669"/>
    <property type="project" value="UniProtKB-KW"/>
</dbReference>
<comment type="cofactor">
    <cofactor evidence="1">
        <name>Ca(2+)</name>
        <dbReference type="ChEBI" id="CHEBI:29108"/>
    </cofactor>
</comment>
<keyword evidence="3" id="KW-0479">Metal-binding</keyword>
<dbReference type="InterPro" id="IPR017850">
    <property type="entry name" value="Alkaline_phosphatase_core_sf"/>
</dbReference>
<name>A0AAN9BER1_9CAEN</name>
<reference evidence="9 10" key="1">
    <citation type="submission" date="2024-02" db="EMBL/GenBank/DDBJ databases">
        <title>Chromosome-scale genome assembly of the rough periwinkle Littorina saxatilis.</title>
        <authorList>
            <person name="De Jode A."/>
            <person name="Faria R."/>
            <person name="Formenti G."/>
            <person name="Sims Y."/>
            <person name="Smith T.P."/>
            <person name="Tracey A."/>
            <person name="Wood J.M.D."/>
            <person name="Zagrodzka Z.B."/>
            <person name="Johannesson K."/>
            <person name="Butlin R.K."/>
            <person name="Leder E.H."/>
        </authorList>
    </citation>
    <scope>NUCLEOTIDE SEQUENCE [LARGE SCALE GENOMIC DNA]</scope>
    <source>
        <strain evidence="9">Snail1</strain>
        <tissue evidence="9">Muscle</tissue>
    </source>
</reference>
<accession>A0AAN9BER1</accession>
<dbReference type="GO" id="GO:0008484">
    <property type="term" value="F:sulfuric ester hydrolase activity"/>
    <property type="evidence" value="ECO:0007669"/>
    <property type="project" value="InterPro"/>
</dbReference>
<dbReference type="AlphaFoldDB" id="A0AAN9BER1"/>
<dbReference type="InterPro" id="IPR024607">
    <property type="entry name" value="Sulfatase_CS"/>
</dbReference>
<evidence type="ECO:0000256" key="1">
    <source>
        <dbReference type="ARBA" id="ARBA00001913"/>
    </source>
</evidence>
<dbReference type="PANTHER" id="PTHR10342:SF273">
    <property type="entry name" value="RE14504P"/>
    <property type="match status" value="1"/>
</dbReference>
<dbReference type="CDD" id="cd16029">
    <property type="entry name" value="4-S"/>
    <property type="match status" value="1"/>
</dbReference>
<organism evidence="9 10">
    <name type="scientific">Littorina saxatilis</name>
    <dbReference type="NCBI Taxonomy" id="31220"/>
    <lineage>
        <taxon>Eukaryota</taxon>
        <taxon>Metazoa</taxon>
        <taxon>Spiralia</taxon>
        <taxon>Lophotrochozoa</taxon>
        <taxon>Mollusca</taxon>
        <taxon>Gastropoda</taxon>
        <taxon>Caenogastropoda</taxon>
        <taxon>Littorinimorpha</taxon>
        <taxon>Littorinoidea</taxon>
        <taxon>Littorinidae</taxon>
        <taxon>Littorina</taxon>
    </lineage>
</organism>
<evidence type="ECO:0000256" key="6">
    <source>
        <dbReference type="ARBA" id="ARBA00023180"/>
    </source>
</evidence>
<comment type="similarity">
    <text evidence="2">Belongs to the sulfatase family.</text>
</comment>
<dbReference type="InterPro" id="IPR047115">
    <property type="entry name" value="ARSB"/>
</dbReference>
<dbReference type="Gene3D" id="3.30.1120.10">
    <property type="match status" value="1"/>
</dbReference>
<dbReference type="PROSITE" id="PS00149">
    <property type="entry name" value="SULFATASE_2"/>
    <property type="match status" value="1"/>
</dbReference>